<dbReference type="Proteomes" id="UP000828048">
    <property type="component" value="Chromosome 10"/>
</dbReference>
<reference evidence="1 2" key="1">
    <citation type="journal article" date="2021" name="Hortic Res">
        <title>High-quality reference genome and annotation aids understanding of berry development for evergreen blueberry (Vaccinium darrowii).</title>
        <authorList>
            <person name="Yu J."/>
            <person name="Hulse-Kemp A.M."/>
            <person name="Babiker E."/>
            <person name="Staton M."/>
        </authorList>
    </citation>
    <scope>NUCLEOTIDE SEQUENCE [LARGE SCALE GENOMIC DNA]</scope>
    <source>
        <strain evidence="2">cv. NJ 8807/NJ 8810</strain>
        <tissue evidence="1">Young leaf</tissue>
    </source>
</reference>
<protein>
    <submittedName>
        <fullName evidence="1">Uncharacterized protein</fullName>
    </submittedName>
</protein>
<keyword evidence="2" id="KW-1185">Reference proteome</keyword>
<gene>
    <name evidence="1" type="ORF">Vadar_000754</name>
</gene>
<name>A0ACB7XEK7_9ERIC</name>
<comment type="caution">
    <text evidence="1">The sequence shown here is derived from an EMBL/GenBank/DDBJ whole genome shotgun (WGS) entry which is preliminary data.</text>
</comment>
<dbReference type="EMBL" id="CM037160">
    <property type="protein sequence ID" value="KAH7839175.1"/>
    <property type="molecule type" value="Genomic_DNA"/>
</dbReference>
<evidence type="ECO:0000313" key="1">
    <source>
        <dbReference type="EMBL" id="KAH7839175.1"/>
    </source>
</evidence>
<proteinExistence type="predicted"/>
<evidence type="ECO:0000313" key="2">
    <source>
        <dbReference type="Proteomes" id="UP000828048"/>
    </source>
</evidence>
<sequence length="108" mass="12570">MSCNSNTGKHNEEDYLCIQCGNRKVTLTSWTNKNPSRRFLSCTDCDEFGGWVDPPMCRRAVQIIPELLRRVKTLELELAKSKARERRMKFYIAATWVVVAVLVMWKKT</sequence>
<accession>A0ACB7XEK7</accession>
<organism evidence="1 2">
    <name type="scientific">Vaccinium darrowii</name>
    <dbReference type="NCBI Taxonomy" id="229202"/>
    <lineage>
        <taxon>Eukaryota</taxon>
        <taxon>Viridiplantae</taxon>
        <taxon>Streptophyta</taxon>
        <taxon>Embryophyta</taxon>
        <taxon>Tracheophyta</taxon>
        <taxon>Spermatophyta</taxon>
        <taxon>Magnoliopsida</taxon>
        <taxon>eudicotyledons</taxon>
        <taxon>Gunneridae</taxon>
        <taxon>Pentapetalae</taxon>
        <taxon>asterids</taxon>
        <taxon>Ericales</taxon>
        <taxon>Ericaceae</taxon>
        <taxon>Vaccinioideae</taxon>
        <taxon>Vaccinieae</taxon>
        <taxon>Vaccinium</taxon>
    </lineage>
</organism>